<proteinExistence type="predicted"/>
<dbReference type="KEGG" id="asau:88175052"/>
<feature type="coiled-coil region" evidence="1">
    <location>
        <begin position="144"/>
        <end position="171"/>
    </location>
</feature>
<feature type="transmembrane region" description="Helical" evidence="3">
    <location>
        <begin position="262"/>
        <end position="280"/>
    </location>
</feature>
<keyword evidence="1" id="KW-0175">Coiled coil</keyword>
<evidence type="ECO:0000313" key="4">
    <source>
        <dbReference type="EMBL" id="WPK26631.1"/>
    </source>
</evidence>
<accession>A0AAX4HDY2</accession>
<dbReference type="GeneID" id="88175052"/>
<organism evidence="4 5">
    <name type="scientific">Australozyma saopauloensis</name>
    <dbReference type="NCBI Taxonomy" id="291208"/>
    <lineage>
        <taxon>Eukaryota</taxon>
        <taxon>Fungi</taxon>
        <taxon>Dikarya</taxon>
        <taxon>Ascomycota</taxon>
        <taxon>Saccharomycotina</taxon>
        <taxon>Pichiomycetes</taxon>
        <taxon>Metschnikowiaceae</taxon>
        <taxon>Australozyma</taxon>
    </lineage>
</organism>
<feature type="region of interest" description="Disordered" evidence="2">
    <location>
        <begin position="12"/>
        <end position="42"/>
    </location>
</feature>
<keyword evidence="5" id="KW-1185">Reference proteome</keyword>
<keyword evidence="3" id="KW-1133">Transmembrane helix</keyword>
<feature type="compositionally biased region" description="Basic and acidic residues" evidence="2">
    <location>
        <begin position="15"/>
        <end position="42"/>
    </location>
</feature>
<dbReference type="AlphaFoldDB" id="A0AAX4HDY2"/>
<evidence type="ECO:0000313" key="5">
    <source>
        <dbReference type="Proteomes" id="UP001338582"/>
    </source>
</evidence>
<dbReference type="Proteomes" id="UP001338582">
    <property type="component" value="Chromosome 5"/>
</dbReference>
<reference evidence="4 5" key="1">
    <citation type="submission" date="2023-10" db="EMBL/GenBank/DDBJ databases">
        <title>Draft Genome Sequence of Candida saopaulonensis from a very Premature Infant with Sepsis.</title>
        <authorList>
            <person name="Ning Y."/>
            <person name="Dai R."/>
            <person name="Xiao M."/>
            <person name="Xu Y."/>
            <person name="Yan Q."/>
            <person name="Zhang L."/>
        </authorList>
    </citation>
    <scope>NUCLEOTIDE SEQUENCE [LARGE SCALE GENOMIC DNA]</scope>
    <source>
        <strain evidence="4 5">19XY460</strain>
    </source>
</reference>
<protein>
    <submittedName>
        <fullName evidence="4">Uncharacterized protein</fullName>
    </submittedName>
</protein>
<evidence type="ECO:0000256" key="1">
    <source>
        <dbReference type="SAM" id="Coils"/>
    </source>
</evidence>
<evidence type="ECO:0000256" key="3">
    <source>
        <dbReference type="SAM" id="Phobius"/>
    </source>
</evidence>
<keyword evidence="3" id="KW-0472">Membrane</keyword>
<sequence>MMNIFHCNRASKTLPDLERQDPKTAKEGEEQDHATTQEGIKQDQEHAILQGRQDYGVKDSNLLFYYDIKFNAQDILDASVIESYTNPNVTRKMAQAYGQFAKDLLDDLVQIISLHESWEVDTLCELVQFKNRSFTYAPPPPPPMEIWISELDALRRDLDQSLKNMEEEFKMLNMPCLTTSHKRAIENLTHLLHDWIEERTVYYANHLAGVSHIVKIRSEYTFTRLRQIRELIANSPVKGEDAFIIPFAYICIFQPDLDNIDIHLYIIFGTLVFLFALHVLSWSSGQFVYWLCSFFSPRKEIYEIASKALNVARSDWPSLQFGPDPSWGSGYCWWKRVRRTEWDPWAQNAKAAHVVNIRSWIDVPLPSITHDS</sequence>
<gene>
    <name evidence="4" type="ORF">PUMCH_003989</name>
</gene>
<name>A0AAX4HDY2_9ASCO</name>
<dbReference type="RefSeq" id="XP_062879012.1">
    <property type="nucleotide sequence ID" value="XM_063022942.1"/>
</dbReference>
<dbReference type="EMBL" id="CP138898">
    <property type="protein sequence ID" value="WPK26631.1"/>
    <property type="molecule type" value="Genomic_DNA"/>
</dbReference>
<evidence type="ECO:0000256" key="2">
    <source>
        <dbReference type="SAM" id="MobiDB-lite"/>
    </source>
</evidence>
<keyword evidence="3" id="KW-0812">Transmembrane</keyword>